<dbReference type="PANTHER" id="PTHR11845">
    <property type="entry name" value="5'-DEOXYNUCLEOTIDASE HDDC2"/>
    <property type="match status" value="1"/>
</dbReference>
<name>A0A9D2KB33_9BACT</name>
<evidence type="ECO:0000256" key="1">
    <source>
        <dbReference type="ARBA" id="ARBA00022723"/>
    </source>
</evidence>
<dbReference type="GO" id="GO:0002953">
    <property type="term" value="F:5'-deoxynucleotidase activity"/>
    <property type="evidence" value="ECO:0007669"/>
    <property type="project" value="InterPro"/>
</dbReference>
<organism evidence="4 5">
    <name type="scientific">Candidatus Mucispirillum faecigallinarum</name>
    <dbReference type="NCBI Taxonomy" id="2838699"/>
    <lineage>
        <taxon>Bacteria</taxon>
        <taxon>Pseudomonadati</taxon>
        <taxon>Deferribacterota</taxon>
        <taxon>Deferribacteres</taxon>
        <taxon>Deferribacterales</taxon>
        <taxon>Mucispirillaceae</taxon>
        <taxon>Mucispirillum</taxon>
    </lineage>
</organism>
<dbReference type="GO" id="GO:0046872">
    <property type="term" value="F:metal ion binding"/>
    <property type="evidence" value="ECO:0007669"/>
    <property type="project" value="UniProtKB-KW"/>
</dbReference>
<proteinExistence type="predicted"/>
<feature type="domain" description="HD" evidence="3">
    <location>
        <begin position="38"/>
        <end position="136"/>
    </location>
</feature>
<evidence type="ECO:0000259" key="3">
    <source>
        <dbReference type="PROSITE" id="PS51831"/>
    </source>
</evidence>
<dbReference type="GO" id="GO:0005737">
    <property type="term" value="C:cytoplasm"/>
    <property type="evidence" value="ECO:0007669"/>
    <property type="project" value="TreeGrafter"/>
</dbReference>
<dbReference type="SUPFAM" id="SSF109604">
    <property type="entry name" value="HD-domain/PDEase-like"/>
    <property type="match status" value="1"/>
</dbReference>
<dbReference type="PROSITE" id="PS51831">
    <property type="entry name" value="HD"/>
    <property type="match status" value="1"/>
</dbReference>
<accession>A0A9D2KB33</accession>
<evidence type="ECO:0000313" key="4">
    <source>
        <dbReference type="EMBL" id="HIZ88372.1"/>
    </source>
</evidence>
<dbReference type="AlphaFoldDB" id="A0A9D2KB33"/>
<dbReference type="Pfam" id="PF13023">
    <property type="entry name" value="HD_3"/>
    <property type="match status" value="1"/>
</dbReference>
<dbReference type="PANTHER" id="PTHR11845:SF13">
    <property type="entry name" value="5'-DEOXYNUCLEOTIDASE HDDC2"/>
    <property type="match status" value="1"/>
</dbReference>
<sequence length="190" mass="21690">MSDNTSYQKIVSFIYETGLLNRFKRSGFDFLGSGNQNISSHSFRTSIISYVLAKRLGADSSIAVLLSLFHDIPETRTGDINHFQKKYIEKDELKAVSDIADNFPELKELPEMINTFNNGESIEAAIARDADVLELIFTLKEEHDTGNHQAEIWIKDALKRLKLDESIKIAETALSVKSYDWWMDILKVNR</sequence>
<keyword evidence="2" id="KW-0378">Hydrolase</keyword>
<comment type="caution">
    <text evidence="4">The sequence shown here is derived from an EMBL/GenBank/DDBJ whole genome shotgun (WGS) entry which is preliminary data.</text>
</comment>
<dbReference type="InterPro" id="IPR006674">
    <property type="entry name" value="HD_domain"/>
</dbReference>
<reference evidence="4" key="1">
    <citation type="journal article" date="2021" name="PeerJ">
        <title>Extensive microbial diversity within the chicken gut microbiome revealed by metagenomics and culture.</title>
        <authorList>
            <person name="Gilroy R."/>
            <person name="Ravi A."/>
            <person name="Getino M."/>
            <person name="Pursley I."/>
            <person name="Horton D.L."/>
            <person name="Alikhan N.F."/>
            <person name="Baker D."/>
            <person name="Gharbi K."/>
            <person name="Hall N."/>
            <person name="Watson M."/>
            <person name="Adriaenssens E.M."/>
            <person name="Foster-Nyarko E."/>
            <person name="Jarju S."/>
            <person name="Secka A."/>
            <person name="Antonio M."/>
            <person name="Oren A."/>
            <person name="Chaudhuri R.R."/>
            <person name="La Ragione R."/>
            <person name="Hildebrand F."/>
            <person name="Pallen M.J."/>
        </authorList>
    </citation>
    <scope>NUCLEOTIDE SEQUENCE</scope>
    <source>
        <strain evidence="4">ChiW4-1371</strain>
    </source>
</reference>
<dbReference type="Gene3D" id="1.10.3210.10">
    <property type="entry name" value="Hypothetical protein af1432"/>
    <property type="match status" value="1"/>
</dbReference>
<protein>
    <submittedName>
        <fullName evidence="4">HD domain-containing protein</fullName>
    </submittedName>
</protein>
<evidence type="ECO:0000256" key="2">
    <source>
        <dbReference type="ARBA" id="ARBA00022801"/>
    </source>
</evidence>
<gene>
    <name evidence="4" type="ORF">H9804_00360</name>
</gene>
<keyword evidence="1" id="KW-0479">Metal-binding</keyword>
<reference evidence="4" key="2">
    <citation type="submission" date="2021-04" db="EMBL/GenBank/DDBJ databases">
        <authorList>
            <person name="Gilroy R."/>
        </authorList>
    </citation>
    <scope>NUCLEOTIDE SEQUENCE</scope>
    <source>
        <strain evidence="4">ChiW4-1371</strain>
    </source>
</reference>
<evidence type="ECO:0000313" key="5">
    <source>
        <dbReference type="Proteomes" id="UP000824176"/>
    </source>
</evidence>
<dbReference type="InterPro" id="IPR039356">
    <property type="entry name" value="YfbR/HDDC2"/>
</dbReference>
<dbReference type="EMBL" id="DXAQ01000005">
    <property type="protein sequence ID" value="HIZ88372.1"/>
    <property type="molecule type" value="Genomic_DNA"/>
</dbReference>
<dbReference type="Proteomes" id="UP000824176">
    <property type="component" value="Unassembled WGS sequence"/>
</dbReference>